<evidence type="ECO:0000256" key="2">
    <source>
        <dbReference type="ARBA" id="ARBA00022448"/>
    </source>
</evidence>
<keyword evidence="6 9" id="KW-1133">Transmembrane helix</keyword>
<dbReference type="PANTHER" id="PTHR30625:SF15">
    <property type="entry name" value="BIOPOLYMER TRANSPORT PROTEIN EXBB"/>
    <property type="match status" value="1"/>
</dbReference>
<keyword evidence="2 8" id="KW-0813">Transport</keyword>
<dbReference type="InterPro" id="IPR002898">
    <property type="entry name" value="MotA_ExbB_proton_chnl"/>
</dbReference>
<feature type="transmembrane region" description="Helical" evidence="9">
    <location>
        <begin position="12"/>
        <end position="32"/>
    </location>
</feature>
<feature type="domain" description="MotA/TolQ/ExbB proton channel" evidence="10">
    <location>
        <begin position="67"/>
        <end position="164"/>
    </location>
</feature>
<organism evidence="11 12">
    <name type="scientific">Campylobacter canadensis</name>
    <dbReference type="NCBI Taxonomy" id="449520"/>
    <lineage>
        <taxon>Bacteria</taxon>
        <taxon>Pseudomonadati</taxon>
        <taxon>Campylobacterota</taxon>
        <taxon>Epsilonproteobacteria</taxon>
        <taxon>Campylobacterales</taxon>
        <taxon>Campylobacteraceae</taxon>
        <taxon>Campylobacter</taxon>
    </lineage>
</organism>
<keyword evidence="7 9" id="KW-0472">Membrane</keyword>
<evidence type="ECO:0000259" key="10">
    <source>
        <dbReference type="Pfam" id="PF01618"/>
    </source>
</evidence>
<evidence type="ECO:0000256" key="4">
    <source>
        <dbReference type="ARBA" id="ARBA00022692"/>
    </source>
</evidence>
<proteinExistence type="inferred from homology"/>
<evidence type="ECO:0000313" key="12">
    <source>
        <dbReference type="Proteomes" id="UP000786183"/>
    </source>
</evidence>
<keyword evidence="5 8" id="KW-0653">Protein transport</keyword>
<comment type="caution">
    <text evidence="11">The sequence shown here is derived from an EMBL/GenBank/DDBJ whole genome shotgun (WGS) entry which is preliminary data.</text>
</comment>
<dbReference type="Pfam" id="PF01618">
    <property type="entry name" value="MotA_ExbB"/>
    <property type="match status" value="1"/>
</dbReference>
<feature type="transmembrane region" description="Helical" evidence="9">
    <location>
        <begin position="132"/>
        <end position="154"/>
    </location>
</feature>
<comment type="subcellular location">
    <subcellularLocation>
        <location evidence="1">Cell inner membrane</location>
        <topology evidence="1">Multi-pass membrane protein</topology>
    </subcellularLocation>
    <subcellularLocation>
        <location evidence="8">Membrane</location>
        <topology evidence="8">Multi-pass membrane protein</topology>
    </subcellularLocation>
</comment>
<accession>A0ABS7WRI3</accession>
<evidence type="ECO:0000256" key="6">
    <source>
        <dbReference type="ARBA" id="ARBA00022989"/>
    </source>
</evidence>
<dbReference type="InterPro" id="IPR050790">
    <property type="entry name" value="ExbB/TolQ_transport"/>
</dbReference>
<reference evidence="11 12" key="1">
    <citation type="submission" date="2020-07" db="EMBL/GenBank/DDBJ databases">
        <title>Transfer of Campylobacter canadensis to the novel genus Avispirillum gen. nov., that also includes two novel species recovered from migratory waterfowl: Avispirillum anseris sp. nov. and Avispirillum brantae sp. nov.</title>
        <authorList>
            <person name="Miller W.G."/>
            <person name="Chapman M.H."/>
            <person name="Yee E."/>
            <person name="Inglis G.D."/>
        </authorList>
    </citation>
    <scope>NUCLEOTIDE SEQUENCE [LARGE SCALE GENOMIC DNA]</scope>
    <source>
        <strain evidence="11 12">L283</strain>
    </source>
</reference>
<evidence type="ECO:0000256" key="3">
    <source>
        <dbReference type="ARBA" id="ARBA00022475"/>
    </source>
</evidence>
<evidence type="ECO:0000256" key="1">
    <source>
        <dbReference type="ARBA" id="ARBA00004429"/>
    </source>
</evidence>
<evidence type="ECO:0000256" key="9">
    <source>
        <dbReference type="SAM" id="Phobius"/>
    </source>
</evidence>
<evidence type="ECO:0000256" key="5">
    <source>
        <dbReference type="ARBA" id="ARBA00022927"/>
    </source>
</evidence>
<protein>
    <submittedName>
        <fullName evidence="11">MotA/TolQ/ExbB proton channel family protein</fullName>
    </submittedName>
</protein>
<name>A0ABS7WRI3_9BACT</name>
<dbReference type="PANTHER" id="PTHR30625">
    <property type="entry name" value="PROTEIN TOLQ"/>
    <property type="match status" value="1"/>
</dbReference>
<dbReference type="EMBL" id="JACGBB010000007">
    <property type="protein sequence ID" value="MBZ7987362.1"/>
    <property type="molecule type" value="Genomic_DNA"/>
</dbReference>
<evidence type="ECO:0000313" key="11">
    <source>
        <dbReference type="EMBL" id="MBZ7987362.1"/>
    </source>
</evidence>
<feature type="transmembrane region" description="Helical" evidence="9">
    <location>
        <begin position="87"/>
        <end position="112"/>
    </location>
</feature>
<keyword evidence="4 9" id="KW-0812">Transmembrane</keyword>
<evidence type="ECO:0000256" key="8">
    <source>
        <dbReference type="RuleBase" id="RU004057"/>
    </source>
</evidence>
<keyword evidence="3" id="KW-1003">Cell membrane</keyword>
<dbReference type="Proteomes" id="UP000786183">
    <property type="component" value="Unassembled WGS sequence"/>
</dbReference>
<gene>
    <name evidence="11" type="ORF">AVCANL283_04465</name>
</gene>
<keyword evidence="12" id="KW-1185">Reference proteome</keyword>
<dbReference type="RefSeq" id="WP_172230937.1">
    <property type="nucleotide sequence ID" value="NZ_CP035946.1"/>
</dbReference>
<sequence>MIAFLKEFDIATMVAIFVLIFYMIISLAIFLYKIVNLNSFFSCEAKALNSLVKNKELSFDAYLKPCEDSKSKLQVYKNTATRKLSEGLTWLGIIATTSPFIGLFGTVVSIYITLTNLTSTNDISKIANPIGHALIATAAGIICAVLAYTFHLLVKRKIFDCMNVIDSQVKILEDE</sequence>
<comment type="similarity">
    <text evidence="8">Belongs to the exbB/tolQ family.</text>
</comment>
<evidence type="ECO:0000256" key="7">
    <source>
        <dbReference type="ARBA" id="ARBA00023136"/>
    </source>
</evidence>